<accession>A0A174D1Q7</accession>
<keyword evidence="7 10" id="KW-0235">DNA replication</keyword>
<dbReference type="InterPro" id="IPR001001">
    <property type="entry name" value="DNA_polIII_beta"/>
</dbReference>
<evidence type="ECO:0000313" key="14">
    <source>
        <dbReference type="EMBL" id="CUO76415.1"/>
    </source>
</evidence>
<dbReference type="PANTHER" id="PTHR30478">
    <property type="entry name" value="DNA POLYMERASE III SUBUNIT BETA"/>
    <property type="match status" value="1"/>
</dbReference>
<keyword evidence="9" id="KW-0238">DNA-binding</keyword>
<organism evidence="14 15">
    <name type="scientific">Clostridium disporicum</name>
    <dbReference type="NCBI Taxonomy" id="84024"/>
    <lineage>
        <taxon>Bacteria</taxon>
        <taxon>Bacillati</taxon>
        <taxon>Bacillota</taxon>
        <taxon>Clostridia</taxon>
        <taxon>Eubacteriales</taxon>
        <taxon>Clostridiaceae</taxon>
        <taxon>Clostridium</taxon>
    </lineage>
</organism>
<keyword evidence="4 10" id="KW-0963">Cytoplasm</keyword>
<evidence type="ECO:0000256" key="9">
    <source>
        <dbReference type="ARBA" id="ARBA00023125"/>
    </source>
</evidence>
<dbReference type="GeneID" id="83011591"/>
<dbReference type="SMART" id="SM00480">
    <property type="entry name" value="POL3Bc"/>
    <property type="match status" value="1"/>
</dbReference>
<dbReference type="GO" id="GO:0006271">
    <property type="term" value="P:DNA strand elongation involved in DNA replication"/>
    <property type="evidence" value="ECO:0007669"/>
    <property type="project" value="TreeGrafter"/>
</dbReference>
<dbReference type="InterPro" id="IPR046938">
    <property type="entry name" value="DNA_clamp_sf"/>
</dbReference>
<dbReference type="SUPFAM" id="SSF55979">
    <property type="entry name" value="DNA clamp"/>
    <property type="match status" value="3"/>
</dbReference>
<dbReference type="Pfam" id="PF02767">
    <property type="entry name" value="DNA_pol3_beta_2"/>
    <property type="match status" value="1"/>
</dbReference>
<dbReference type="EMBL" id="CYZV01000049">
    <property type="protein sequence ID" value="CUO76415.1"/>
    <property type="molecule type" value="Genomic_DNA"/>
</dbReference>
<dbReference type="GO" id="GO:0003677">
    <property type="term" value="F:DNA binding"/>
    <property type="evidence" value="ECO:0007669"/>
    <property type="project" value="UniProtKB-UniRule"/>
</dbReference>
<dbReference type="InterPro" id="IPR022634">
    <property type="entry name" value="DNA_polIII_beta_N"/>
</dbReference>
<evidence type="ECO:0000256" key="1">
    <source>
        <dbReference type="ARBA" id="ARBA00004496"/>
    </source>
</evidence>
<evidence type="ECO:0000256" key="3">
    <source>
        <dbReference type="ARBA" id="ARBA00021035"/>
    </source>
</evidence>
<dbReference type="AlphaFoldDB" id="A0A174D1Q7"/>
<gene>
    <name evidence="14" type="primary">dnaN</name>
    <name evidence="14" type="ORF">ERS852470_03300</name>
</gene>
<dbReference type="GO" id="GO:0005737">
    <property type="term" value="C:cytoplasm"/>
    <property type="evidence" value="ECO:0007669"/>
    <property type="project" value="UniProtKB-SubCell"/>
</dbReference>
<comment type="similarity">
    <text evidence="2 10">Belongs to the beta sliding clamp family.</text>
</comment>
<evidence type="ECO:0000256" key="5">
    <source>
        <dbReference type="ARBA" id="ARBA00022679"/>
    </source>
</evidence>
<dbReference type="Proteomes" id="UP000095558">
    <property type="component" value="Unassembled WGS sequence"/>
</dbReference>
<feature type="domain" description="DNA polymerase III beta sliding clamp N-terminal" evidence="11">
    <location>
        <begin position="1"/>
        <end position="119"/>
    </location>
</feature>
<sequence length="366" mass="40747">MNIICSKQKLQDGISIVTKAITGKTTMPVLEGIYIQATKEGLTLIGSDMDVSIETKVEAEVLTEGSIVIDSKIFSEIIRKLPNSDVKIEIAENDLVQITCEKSVFNVVYMNATDYPALPSINEDLNVEVPQNLLKNMIKGTSFAIALDEARPILQGILFEVKNKELNLVALDGYRLAVRSELLDVDDNIEVVIPGKTLNEVSKILEDNADIVKITFTNNHILFNINNTKIISRLLDGKFVNYISLLPQEYKLLVNVKKQELQQGIERASLMAKDGNSNLIRLDVQEDTLVITSNSQLGKVREEVNINLQGEGIQIAFNSRYLLDVLKNMEEDDVVIEMTSSVSPCVIKGKNSNNAKYLVLPVRLVR</sequence>
<feature type="domain" description="DNA polymerase III beta sliding clamp central" evidence="12">
    <location>
        <begin position="128"/>
        <end position="239"/>
    </location>
</feature>
<comment type="subunit">
    <text evidence="10">Forms a ring-shaped head-to-tail homodimer around DNA.</text>
</comment>
<dbReference type="GO" id="GO:0003887">
    <property type="term" value="F:DNA-directed DNA polymerase activity"/>
    <property type="evidence" value="ECO:0007669"/>
    <property type="project" value="UniProtKB-UniRule"/>
</dbReference>
<keyword evidence="8 10" id="KW-0239">DNA-directed DNA polymerase</keyword>
<comment type="subcellular location">
    <subcellularLocation>
        <location evidence="1 10">Cytoplasm</location>
    </subcellularLocation>
</comment>
<proteinExistence type="inferred from homology"/>
<evidence type="ECO:0000256" key="8">
    <source>
        <dbReference type="ARBA" id="ARBA00022932"/>
    </source>
</evidence>
<dbReference type="NCBIfam" id="TIGR00663">
    <property type="entry name" value="dnan"/>
    <property type="match status" value="1"/>
</dbReference>
<evidence type="ECO:0000313" key="15">
    <source>
        <dbReference type="Proteomes" id="UP000095558"/>
    </source>
</evidence>
<dbReference type="STRING" id="84024.ERS852471_02375"/>
<feature type="domain" description="DNA polymerase III beta sliding clamp C-terminal" evidence="13">
    <location>
        <begin position="244"/>
        <end position="363"/>
    </location>
</feature>
<dbReference type="InterPro" id="IPR022635">
    <property type="entry name" value="DNA_polIII_beta_C"/>
</dbReference>
<evidence type="ECO:0000256" key="7">
    <source>
        <dbReference type="ARBA" id="ARBA00022705"/>
    </source>
</evidence>
<protein>
    <recommendedName>
        <fullName evidence="3 10">Beta sliding clamp</fullName>
    </recommendedName>
</protein>
<dbReference type="GO" id="GO:0009360">
    <property type="term" value="C:DNA polymerase III complex"/>
    <property type="evidence" value="ECO:0007669"/>
    <property type="project" value="InterPro"/>
</dbReference>
<comment type="function">
    <text evidence="10">Confers DNA tethering and processivity to DNA polymerases and other proteins. Acts as a clamp, forming a ring around DNA (a reaction catalyzed by the clamp-loading complex) which diffuses in an ATP-independent manner freely and bidirectionally along dsDNA. Initially characterized for its ability to contact the catalytic subunit of DNA polymerase III (Pol III), a complex, multichain enzyme responsible for most of the replicative synthesis in bacteria; Pol III exhibits 3'-5' exonuclease proofreading activity. The beta chain is required for initiation of replication as well as for processivity of DNA replication.</text>
</comment>
<evidence type="ECO:0000259" key="11">
    <source>
        <dbReference type="Pfam" id="PF00712"/>
    </source>
</evidence>
<keyword evidence="6 10" id="KW-0548">Nucleotidyltransferase</keyword>
<dbReference type="CDD" id="cd00140">
    <property type="entry name" value="beta_clamp"/>
    <property type="match status" value="1"/>
</dbReference>
<dbReference type="Pfam" id="PF00712">
    <property type="entry name" value="DNA_pol3_beta"/>
    <property type="match status" value="1"/>
</dbReference>
<dbReference type="RefSeq" id="WP_042397184.1">
    <property type="nucleotide sequence ID" value="NZ_CYYT01000012.1"/>
</dbReference>
<evidence type="ECO:0000259" key="13">
    <source>
        <dbReference type="Pfam" id="PF02768"/>
    </source>
</evidence>
<dbReference type="InterPro" id="IPR022637">
    <property type="entry name" value="DNA_polIII_beta_cen"/>
</dbReference>
<keyword evidence="5 10" id="KW-0808">Transferase</keyword>
<dbReference type="Gene3D" id="3.70.10.10">
    <property type="match status" value="1"/>
</dbReference>
<dbReference type="Pfam" id="PF02768">
    <property type="entry name" value="DNA_pol3_beta_3"/>
    <property type="match status" value="1"/>
</dbReference>
<reference evidence="14 15" key="1">
    <citation type="submission" date="2015-09" db="EMBL/GenBank/DDBJ databases">
        <authorList>
            <consortium name="Pathogen Informatics"/>
        </authorList>
    </citation>
    <scope>NUCLEOTIDE SEQUENCE [LARGE SCALE GENOMIC DNA]</scope>
    <source>
        <strain evidence="14 15">2789STDY5834855</strain>
    </source>
</reference>
<dbReference type="Gene3D" id="3.10.150.10">
    <property type="entry name" value="DNA Polymerase III, subunit A, domain 2"/>
    <property type="match status" value="1"/>
</dbReference>
<evidence type="ECO:0000256" key="4">
    <source>
        <dbReference type="ARBA" id="ARBA00022490"/>
    </source>
</evidence>
<dbReference type="GO" id="GO:0008408">
    <property type="term" value="F:3'-5' exonuclease activity"/>
    <property type="evidence" value="ECO:0007669"/>
    <property type="project" value="InterPro"/>
</dbReference>
<name>A0A174D1Q7_9CLOT</name>
<evidence type="ECO:0000256" key="6">
    <source>
        <dbReference type="ARBA" id="ARBA00022695"/>
    </source>
</evidence>
<dbReference type="PIRSF" id="PIRSF000804">
    <property type="entry name" value="DNA_pol_III_b"/>
    <property type="match status" value="1"/>
</dbReference>
<evidence type="ECO:0000256" key="10">
    <source>
        <dbReference type="PIRNR" id="PIRNR000804"/>
    </source>
</evidence>
<evidence type="ECO:0000259" key="12">
    <source>
        <dbReference type="Pfam" id="PF02767"/>
    </source>
</evidence>
<evidence type="ECO:0000256" key="2">
    <source>
        <dbReference type="ARBA" id="ARBA00010752"/>
    </source>
</evidence>
<dbReference type="OrthoDB" id="8421503at2"/>
<dbReference type="PANTHER" id="PTHR30478:SF0">
    <property type="entry name" value="BETA SLIDING CLAMP"/>
    <property type="match status" value="1"/>
</dbReference>